<dbReference type="EMBL" id="ML208631">
    <property type="protein sequence ID" value="TFK61749.1"/>
    <property type="molecule type" value="Genomic_DNA"/>
</dbReference>
<sequence>MQLRAEQQNIEQDAPKYARYFCPSTALKAAGKSRGQSLLKRSRNVEGHGPGWTSNSRVRMEHTESIKGNPTTSKWRSNPPIQSSKFPVKVQHNQLQKLGLRTGYMCTVTVNIIITRMVTCTHVCFQCFSATPKRDSVKSTLCLGLTYDSGTTRS</sequence>
<proteinExistence type="predicted"/>
<evidence type="ECO:0000313" key="2">
    <source>
        <dbReference type="Proteomes" id="UP000308600"/>
    </source>
</evidence>
<organism evidence="1 2">
    <name type="scientific">Pluteus cervinus</name>
    <dbReference type="NCBI Taxonomy" id="181527"/>
    <lineage>
        <taxon>Eukaryota</taxon>
        <taxon>Fungi</taxon>
        <taxon>Dikarya</taxon>
        <taxon>Basidiomycota</taxon>
        <taxon>Agaricomycotina</taxon>
        <taxon>Agaricomycetes</taxon>
        <taxon>Agaricomycetidae</taxon>
        <taxon>Agaricales</taxon>
        <taxon>Pluteineae</taxon>
        <taxon>Pluteaceae</taxon>
        <taxon>Pluteus</taxon>
    </lineage>
</organism>
<name>A0ACD3A7X9_9AGAR</name>
<dbReference type="Proteomes" id="UP000308600">
    <property type="component" value="Unassembled WGS sequence"/>
</dbReference>
<keyword evidence="2" id="KW-1185">Reference proteome</keyword>
<gene>
    <name evidence="1" type="ORF">BDN72DRAFT_863348</name>
</gene>
<accession>A0ACD3A7X9</accession>
<reference evidence="1 2" key="1">
    <citation type="journal article" date="2019" name="Nat. Ecol. Evol.">
        <title>Megaphylogeny resolves global patterns of mushroom evolution.</title>
        <authorList>
            <person name="Varga T."/>
            <person name="Krizsan K."/>
            <person name="Foldi C."/>
            <person name="Dima B."/>
            <person name="Sanchez-Garcia M."/>
            <person name="Sanchez-Ramirez S."/>
            <person name="Szollosi G.J."/>
            <person name="Szarkandi J.G."/>
            <person name="Papp V."/>
            <person name="Albert L."/>
            <person name="Andreopoulos W."/>
            <person name="Angelini C."/>
            <person name="Antonin V."/>
            <person name="Barry K.W."/>
            <person name="Bougher N.L."/>
            <person name="Buchanan P."/>
            <person name="Buyck B."/>
            <person name="Bense V."/>
            <person name="Catcheside P."/>
            <person name="Chovatia M."/>
            <person name="Cooper J."/>
            <person name="Damon W."/>
            <person name="Desjardin D."/>
            <person name="Finy P."/>
            <person name="Geml J."/>
            <person name="Haridas S."/>
            <person name="Hughes K."/>
            <person name="Justo A."/>
            <person name="Karasinski D."/>
            <person name="Kautmanova I."/>
            <person name="Kiss B."/>
            <person name="Kocsube S."/>
            <person name="Kotiranta H."/>
            <person name="LaButti K.M."/>
            <person name="Lechner B.E."/>
            <person name="Liimatainen K."/>
            <person name="Lipzen A."/>
            <person name="Lukacs Z."/>
            <person name="Mihaltcheva S."/>
            <person name="Morgado L.N."/>
            <person name="Niskanen T."/>
            <person name="Noordeloos M.E."/>
            <person name="Ohm R.A."/>
            <person name="Ortiz-Santana B."/>
            <person name="Ovrebo C."/>
            <person name="Racz N."/>
            <person name="Riley R."/>
            <person name="Savchenko A."/>
            <person name="Shiryaev A."/>
            <person name="Soop K."/>
            <person name="Spirin V."/>
            <person name="Szebenyi C."/>
            <person name="Tomsovsky M."/>
            <person name="Tulloss R.E."/>
            <person name="Uehling J."/>
            <person name="Grigoriev I.V."/>
            <person name="Vagvolgyi C."/>
            <person name="Papp T."/>
            <person name="Martin F.M."/>
            <person name="Miettinen O."/>
            <person name="Hibbett D.S."/>
            <person name="Nagy L.G."/>
        </authorList>
    </citation>
    <scope>NUCLEOTIDE SEQUENCE [LARGE SCALE GENOMIC DNA]</scope>
    <source>
        <strain evidence="1 2">NL-1719</strain>
    </source>
</reference>
<protein>
    <submittedName>
        <fullName evidence="1">Uncharacterized protein</fullName>
    </submittedName>
</protein>
<evidence type="ECO:0000313" key="1">
    <source>
        <dbReference type="EMBL" id="TFK61749.1"/>
    </source>
</evidence>